<dbReference type="AlphaFoldDB" id="J1AMV4"/>
<reference evidence="1 2" key="1">
    <citation type="submission" date="2011-08" db="EMBL/GenBank/DDBJ databases">
        <title>The complete genome of Methanofollis liminatans DSM 4140.</title>
        <authorList>
            <consortium name="US DOE Joint Genome Institute (JGI-PGF)"/>
            <person name="Lucas S."/>
            <person name="Han J."/>
            <person name="Lapidus A."/>
            <person name="Bruce D."/>
            <person name="Goodwin L."/>
            <person name="Pitluck S."/>
            <person name="Peters L."/>
            <person name="Kyrpides N."/>
            <person name="Mavromatis K."/>
            <person name="Ivanova N."/>
            <person name="Mikhailova N."/>
            <person name="Lu M."/>
            <person name="Detter J.C."/>
            <person name="Tapia R."/>
            <person name="Han C."/>
            <person name="Land M."/>
            <person name="Hauser L."/>
            <person name="Markowitz V."/>
            <person name="Cheng J.-F."/>
            <person name="Hugenholtz P."/>
            <person name="Woyke T."/>
            <person name="Wu D."/>
            <person name="Spring S."/>
            <person name="Schuler E."/>
            <person name="Brambilla E."/>
            <person name="Klenk H.-P."/>
            <person name="Eisen J.A."/>
        </authorList>
    </citation>
    <scope>NUCLEOTIDE SEQUENCE [LARGE SCALE GENOMIC DNA]</scope>
    <source>
        <strain evidence="1 2">DSM 4140</strain>
    </source>
</reference>
<organism evidence="1 2">
    <name type="scientific">Methanofollis liminatans DSM 4140</name>
    <dbReference type="NCBI Taxonomy" id="28892"/>
    <lineage>
        <taxon>Archaea</taxon>
        <taxon>Methanobacteriati</taxon>
        <taxon>Methanobacteriota</taxon>
        <taxon>Stenosarchaea group</taxon>
        <taxon>Methanomicrobia</taxon>
        <taxon>Methanomicrobiales</taxon>
        <taxon>Methanomicrobiaceae</taxon>
        <taxon>Methanofollis</taxon>
    </lineage>
</organism>
<accession>J1AMV4</accession>
<dbReference type="Proteomes" id="UP000005095">
    <property type="component" value="Chromosome"/>
</dbReference>
<dbReference type="EMBL" id="CM001555">
    <property type="protein sequence ID" value="EJG06168.1"/>
    <property type="molecule type" value="Genomic_DNA"/>
</dbReference>
<evidence type="ECO:0000313" key="1">
    <source>
        <dbReference type="EMBL" id="EJG06168.1"/>
    </source>
</evidence>
<protein>
    <submittedName>
        <fullName evidence="1">Uncharacterized protein</fullName>
    </submittedName>
</protein>
<dbReference type="STRING" id="28892.Metli_0193"/>
<name>J1AMV4_9EURY</name>
<gene>
    <name evidence="1" type="ORF">Metli_0193</name>
</gene>
<proteinExistence type="predicted"/>
<dbReference type="HOGENOM" id="CLU_3147978_0_0_2"/>
<evidence type="ECO:0000313" key="2">
    <source>
        <dbReference type="Proteomes" id="UP000005095"/>
    </source>
</evidence>
<sequence length="48" mass="5450">MPGITPPIIFQTQMHENNTENSINREEITKHVLTPDFMESAHETSLGI</sequence>
<keyword evidence="2" id="KW-1185">Reference proteome</keyword>